<dbReference type="Proteomes" id="UP000887013">
    <property type="component" value="Unassembled WGS sequence"/>
</dbReference>
<evidence type="ECO:0000256" key="4">
    <source>
        <dbReference type="RuleBase" id="RU004262"/>
    </source>
</evidence>
<dbReference type="PANTHER" id="PTHR11610">
    <property type="entry name" value="LIPASE"/>
    <property type="match status" value="1"/>
</dbReference>
<reference evidence="6" key="1">
    <citation type="submission" date="2020-08" db="EMBL/GenBank/DDBJ databases">
        <title>Multicomponent nature underlies the extraordinary mechanical properties of spider dragline silk.</title>
        <authorList>
            <person name="Kono N."/>
            <person name="Nakamura H."/>
            <person name="Mori M."/>
            <person name="Yoshida Y."/>
            <person name="Ohtoshi R."/>
            <person name="Malay A.D."/>
            <person name="Moran D.A.P."/>
            <person name="Tomita M."/>
            <person name="Numata K."/>
            <person name="Arakawa K."/>
        </authorList>
    </citation>
    <scope>NUCLEOTIDE SEQUENCE</scope>
</reference>
<dbReference type="InterPro" id="IPR000734">
    <property type="entry name" value="TAG_lipase"/>
</dbReference>
<comment type="caution">
    <text evidence="6">The sequence shown here is derived from an EMBL/GenBank/DDBJ whole genome shotgun (WGS) entry which is preliminary data.</text>
</comment>
<protein>
    <submittedName>
        <fullName evidence="6">Lipase domain-containing protein</fullName>
    </submittedName>
</protein>
<dbReference type="InterPro" id="IPR029058">
    <property type="entry name" value="AB_hydrolase_fold"/>
</dbReference>
<proteinExistence type="inferred from homology"/>
<keyword evidence="7" id="KW-1185">Reference proteome</keyword>
<gene>
    <name evidence="6" type="primary">AVEN_82689_1</name>
    <name evidence="6" type="ORF">NPIL_151171</name>
</gene>
<dbReference type="Pfam" id="PF00151">
    <property type="entry name" value="Lipase"/>
    <property type="match status" value="1"/>
</dbReference>
<dbReference type="GO" id="GO:0005615">
    <property type="term" value="C:extracellular space"/>
    <property type="evidence" value="ECO:0007669"/>
    <property type="project" value="TreeGrafter"/>
</dbReference>
<evidence type="ECO:0000256" key="1">
    <source>
        <dbReference type="ARBA" id="ARBA00004613"/>
    </source>
</evidence>
<dbReference type="AlphaFoldDB" id="A0A8X6U3M7"/>
<feature type="domain" description="Lipase" evidence="5">
    <location>
        <begin position="7"/>
        <end position="76"/>
    </location>
</feature>
<evidence type="ECO:0000313" key="6">
    <source>
        <dbReference type="EMBL" id="GFT78306.1"/>
    </source>
</evidence>
<keyword evidence="3" id="KW-0964">Secreted</keyword>
<evidence type="ECO:0000313" key="7">
    <source>
        <dbReference type="Proteomes" id="UP000887013"/>
    </source>
</evidence>
<organism evidence="6 7">
    <name type="scientific">Nephila pilipes</name>
    <name type="common">Giant wood spider</name>
    <name type="synonym">Nephila maculata</name>
    <dbReference type="NCBI Taxonomy" id="299642"/>
    <lineage>
        <taxon>Eukaryota</taxon>
        <taxon>Metazoa</taxon>
        <taxon>Ecdysozoa</taxon>
        <taxon>Arthropoda</taxon>
        <taxon>Chelicerata</taxon>
        <taxon>Arachnida</taxon>
        <taxon>Araneae</taxon>
        <taxon>Araneomorphae</taxon>
        <taxon>Entelegynae</taxon>
        <taxon>Araneoidea</taxon>
        <taxon>Nephilidae</taxon>
        <taxon>Nephila</taxon>
    </lineage>
</organism>
<dbReference type="PANTHER" id="PTHR11610:SF173">
    <property type="entry name" value="LIPASE DOMAIN-CONTAINING PROTEIN-RELATED"/>
    <property type="match status" value="1"/>
</dbReference>
<comment type="similarity">
    <text evidence="2 4">Belongs to the AB hydrolase superfamily. Lipase family.</text>
</comment>
<comment type="subcellular location">
    <subcellularLocation>
        <location evidence="1">Secreted</location>
    </subcellularLocation>
</comment>
<name>A0A8X6U3M7_NEPPI</name>
<dbReference type="Gene3D" id="3.40.50.1820">
    <property type="entry name" value="alpha/beta hydrolase"/>
    <property type="match status" value="1"/>
</dbReference>
<evidence type="ECO:0000256" key="3">
    <source>
        <dbReference type="ARBA" id="ARBA00022525"/>
    </source>
</evidence>
<accession>A0A8X6U3M7</accession>
<dbReference type="InterPro" id="IPR013818">
    <property type="entry name" value="Lipase"/>
</dbReference>
<evidence type="ECO:0000259" key="5">
    <source>
        <dbReference type="Pfam" id="PF00151"/>
    </source>
</evidence>
<dbReference type="OrthoDB" id="6431596at2759"/>
<dbReference type="GO" id="GO:0017171">
    <property type="term" value="F:serine hydrolase activity"/>
    <property type="evidence" value="ECO:0007669"/>
    <property type="project" value="TreeGrafter"/>
</dbReference>
<dbReference type="EMBL" id="BMAW01022555">
    <property type="protein sequence ID" value="GFT78306.1"/>
    <property type="molecule type" value="Genomic_DNA"/>
</dbReference>
<feature type="non-terminal residue" evidence="6">
    <location>
        <position position="1"/>
    </location>
</feature>
<dbReference type="GO" id="GO:0016042">
    <property type="term" value="P:lipid catabolic process"/>
    <property type="evidence" value="ECO:0007669"/>
    <property type="project" value="TreeGrafter"/>
</dbReference>
<evidence type="ECO:0000256" key="2">
    <source>
        <dbReference type="ARBA" id="ARBA00010701"/>
    </source>
</evidence>
<sequence>VSKNIHLQELHLIGFSLGAHLAGFAGKAIKTKLKGLIGRITALDPAGPNYYYADATQRLDATDASFVDVIHTDGACSRLQGMI</sequence>
<dbReference type="SUPFAM" id="SSF53474">
    <property type="entry name" value="alpha/beta-Hydrolases"/>
    <property type="match status" value="1"/>
</dbReference>
<dbReference type="GO" id="GO:0016298">
    <property type="term" value="F:lipase activity"/>
    <property type="evidence" value="ECO:0007669"/>
    <property type="project" value="InterPro"/>
</dbReference>